<evidence type="ECO:0000313" key="3">
    <source>
        <dbReference type="Proteomes" id="UP001281761"/>
    </source>
</evidence>
<name>A0ABQ9XBB4_9EUKA</name>
<reference evidence="2 3" key="1">
    <citation type="journal article" date="2022" name="bioRxiv">
        <title>Genomics of Preaxostyla Flagellates Illuminates Evolutionary Transitions and the Path Towards Mitochondrial Loss.</title>
        <authorList>
            <person name="Novak L.V.F."/>
            <person name="Treitli S.C."/>
            <person name="Pyrih J."/>
            <person name="Halakuc P."/>
            <person name="Pipaliya S.V."/>
            <person name="Vacek V."/>
            <person name="Brzon O."/>
            <person name="Soukal P."/>
            <person name="Eme L."/>
            <person name="Dacks J.B."/>
            <person name="Karnkowska A."/>
            <person name="Elias M."/>
            <person name="Hampl V."/>
        </authorList>
    </citation>
    <scope>NUCLEOTIDE SEQUENCE [LARGE SCALE GENOMIC DNA]</scope>
    <source>
        <strain evidence="2">NAU3</strain>
        <tissue evidence="2">Gut</tissue>
    </source>
</reference>
<sequence>MELRLMNRIADTSPAFVCTLKTLTERDDERDEPESDTQLIGLGIQFASLTRTIPNVEVRNCQASLIVLNVTMVQPALVGHGTRMQRGQQATLRERLLTASFGRTQRERPISTTITIANKSQIPHPCQLYRRHLSPPLCPPRRLLVPFEQFDEEVDIPNPHIETTFFFDLQNCLSTHNQPHNRQQSSATPSPSTPRGSGKSLSTRRQREMSRPAADWGSEVERWVGEVGREAERAEGMVAQKGEPLALHCC</sequence>
<gene>
    <name evidence="2" type="ORF">BLNAU_15342</name>
</gene>
<keyword evidence="3" id="KW-1185">Reference proteome</keyword>
<comment type="caution">
    <text evidence="2">The sequence shown here is derived from an EMBL/GenBank/DDBJ whole genome shotgun (WGS) entry which is preliminary data.</text>
</comment>
<feature type="region of interest" description="Disordered" evidence="1">
    <location>
        <begin position="176"/>
        <end position="221"/>
    </location>
</feature>
<dbReference type="EMBL" id="JARBJD010000150">
    <property type="protein sequence ID" value="KAK2949768.1"/>
    <property type="molecule type" value="Genomic_DNA"/>
</dbReference>
<dbReference type="Proteomes" id="UP001281761">
    <property type="component" value="Unassembled WGS sequence"/>
</dbReference>
<protein>
    <submittedName>
        <fullName evidence="2">Uncharacterized protein</fullName>
    </submittedName>
</protein>
<organism evidence="2 3">
    <name type="scientific">Blattamonas nauphoetae</name>
    <dbReference type="NCBI Taxonomy" id="2049346"/>
    <lineage>
        <taxon>Eukaryota</taxon>
        <taxon>Metamonada</taxon>
        <taxon>Preaxostyla</taxon>
        <taxon>Oxymonadida</taxon>
        <taxon>Blattamonas</taxon>
    </lineage>
</organism>
<evidence type="ECO:0000256" key="1">
    <source>
        <dbReference type="SAM" id="MobiDB-lite"/>
    </source>
</evidence>
<evidence type="ECO:0000313" key="2">
    <source>
        <dbReference type="EMBL" id="KAK2949768.1"/>
    </source>
</evidence>
<accession>A0ABQ9XBB4</accession>
<proteinExistence type="predicted"/>
<feature type="compositionally biased region" description="Low complexity" evidence="1">
    <location>
        <begin position="182"/>
        <end position="200"/>
    </location>
</feature>